<name>A0A2H4PJ60_9MONO</name>
<dbReference type="Pfam" id="PF16821">
    <property type="entry name" value="C_Hendra"/>
    <property type="match status" value="1"/>
</dbReference>
<dbReference type="InterPro" id="IPR031812">
    <property type="entry name" value="C_Hendra"/>
</dbReference>
<proteinExistence type="predicted"/>
<sequence length="153" mass="17794">MPSKLWKSLKKLRVPRPRNNSVPESTSPTPTSHDQTTDPEVRVRIGVRRNPDLVGVERQTKVLKQDLALVILTQLRDLEKDYPAQVPHIITSLKYSTLQFVKTILMRVMEGLPINSTWVRQVEEYICTTSQEVQNLKEAVEWVRKMMEDQDRT</sequence>
<keyword evidence="3" id="KW-1185">Reference proteome</keyword>
<dbReference type="EMBL" id="MF943130">
    <property type="protein sequence ID" value="ATW63186.1"/>
    <property type="molecule type" value="Viral_cRNA"/>
</dbReference>
<dbReference type="GeneID" id="65100032"/>
<gene>
    <name evidence="2" type="primary">P\V\C</name>
</gene>
<reference evidence="2" key="2">
    <citation type="submission" date="2017-09" db="EMBL/GenBank/DDBJ databases">
        <authorList>
            <person name="Ehlers B."/>
            <person name="Leendertz F.H."/>
        </authorList>
    </citation>
    <scope>NUCLEOTIDE SEQUENCE</scope>
    <source>
        <strain evidence="2">RP-12</strain>
    </source>
</reference>
<dbReference type="RefSeq" id="YP_010085011.1">
    <property type="nucleotide sequence ID" value="NC_055167.1"/>
</dbReference>
<organism evidence="2">
    <name type="scientific">bank vole virus 1</name>
    <dbReference type="NCBI Taxonomy" id="2756244"/>
    <lineage>
        <taxon>Viruses</taxon>
        <taxon>Riboviria</taxon>
        <taxon>Orthornavirae</taxon>
        <taxon>Negarnaviricota</taxon>
        <taxon>Haploviricotina</taxon>
        <taxon>Monjiviricetes</taxon>
        <taxon>Mononegavirales</taxon>
        <taxon>Paramyxoviridae</taxon>
        <taxon>Orthoparamyxovirinae</taxon>
        <taxon>Narmovirus</taxon>
        <taxon>Narmovirus myodesis</taxon>
    </lineage>
</organism>
<evidence type="ECO:0000256" key="1">
    <source>
        <dbReference type="SAM" id="MobiDB-lite"/>
    </source>
</evidence>
<feature type="compositionally biased region" description="Low complexity" evidence="1">
    <location>
        <begin position="23"/>
        <end position="32"/>
    </location>
</feature>
<accession>A0A2H4PJ60</accession>
<feature type="compositionally biased region" description="Basic residues" evidence="1">
    <location>
        <begin position="7"/>
        <end position="16"/>
    </location>
</feature>
<protein>
    <submittedName>
        <fullName evidence="2">C protein</fullName>
    </submittedName>
</protein>
<evidence type="ECO:0000313" key="2">
    <source>
        <dbReference type="EMBL" id="ATW63186.1"/>
    </source>
</evidence>
<reference evidence="2" key="1">
    <citation type="journal article" date="2017" name="Arch. Virol.">
        <title>Genetic characterization of bank vole virus (BaVV), a new paramyxovirus isolated from kidneys of bank voles in Russia.</title>
        <authorList>
            <person name="Alkhovsky S."/>
            <person name="Butenko A."/>
            <person name="Eremyan A."/>
            <person name="Shchetinin A."/>
        </authorList>
    </citation>
    <scope>NUCLEOTIDE SEQUENCE [LARGE SCALE GENOMIC DNA]</scope>
    <source>
        <strain evidence="2">RP-12</strain>
    </source>
</reference>
<feature type="region of interest" description="Disordered" evidence="1">
    <location>
        <begin position="1"/>
        <end position="40"/>
    </location>
</feature>
<dbReference type="Proteomes" id="UP000297157">
    <property type="component" value="Segment"/>
</dbReference>
<evidence type="ECO:0000313" key="3">
    <source>
        <dbReference type="Proteomes" id="UP000297157"/>
    </source>
</evidence>